<evidence type="ECO:0008006" key="4">
    <source>
        <dbReference type="Google" id="ProtNLM"/>
    </source>
</evidence>
<keyword evidence="2" id="KW-0812">Transmembrane</keyword>
<feature type="transmembrane region" description="Helical" evidence="2">
    <location>
        <begin position="228"/>
        <end position="247"/>
    </location>
</feature>
<feature type="compositionally biased region" description="Basic and acidic residues" evidence="1">
    <location>
        <begin position="143"/>
        <end position="160"/>
    </location>
</feature>
<feature type="transmembrane region" description="Helical" evidence="2">
    <location>
        <begin position="333"/>
        <end position="354"/>
    </location>
</feature>
<keyword evidence="2" id="KW-0472">Membrane</keyword>
<name>A0A0G4GMU5_9ALVE</name>
<sequence>MVEYLTLGYHNVTNSPFLKANTYVVVKAGSTCSGGGCPAFAPSLRCDSGSASSSSSLTSLSGKMPTCSNEDSPVPISEIESSIFSRGDSKILSEAAEAEAIHLKATVAPQTQAANQVDETNRGVSPGENVSLQQKEEESEEGQGQKKELEGEMEVERENDSCEEEIQDVESSEKMGGQAIPPIFKQQKDDTQREVGDLEEEKERIDPTDRDENVLKTDSRTTRVLSSIYWAIFVCTLGFCALGLEIYSSVFRPTSEVKGTEVLPLSYVTHLYSPNAHMADSADTLGSLPVAYALFNLPVVVVTFIGVSFSLITHLVQAVKAMARFCCRNCKPCATLPVVLSLMACVFMMGFVFIQDTVSFAFTGQEFCRKTSDGYMRHYGTAQEIDPEGTTLNQSSMPHWVRDDPDWTVRLSVTEPCKGRPWRANLALQMDQRAECDSFMGLKGAADKEDEEAVLRRCSAEEVC</sequence>
<feature type="compositionally biased region" description="Basic and acidic residues" evidence="1">
    <location>
        <begin position="186"/>
        <end position="208"/>
    </location>
</feature>
<dbReference type="VEuPathDB" id="CryptoDB:Cvel_22575"/>
<keyword evidence="2" id="KW-1133">Transmembrane helix</keyword>
<evidence type="ECO:0000256" key="2">
    <source>
        <dbReference type="SAM" id="Phobius"/>
    </source>
</evidence>
<accession>A0A0G4GMU5</accession>
<feature type="region of interest" description="Disordered" evidence="1">
    <location>
        <begin position="51"/>
        <end position="74"/>
    </location>
</feature>
<reference evidence="3" key="1">
    <citation type="submission" date="2014-11" db="EMBL/GenBank/DDBJ databases">
        <authorList>
            <person name="Otto D Thomas"/>
            <person name="Naeem Raeece"/>
        </authorList>
    </citation>
    <scope>NUCLEOTIDE SEQUENCE</scope>
</reference>
<gene>
    <name evidence="3" type="ORF">Cvel_22575</name>
</gene>
<dbReference type="EMBL" id="CDMZ01001360">
    <property type="protein sequence ID" value="CEM31450.1"/>
    <property type="molecule type" value="Genomic_DNA"/>
</dbReference>
<feature type="region of interest" description="Disordered" evidence="1">
    <location>
        <begin position="111"/>
        <end position="208"/>
    </location>
</feature>
<feature type="transmembrane region" description="Helical" evidence="2">
    <location>
        <begin position="290"/>
        <end position="312"/>
    </location>
</feature>
<evidence type="ECO:0000313" key="3">
    <source>
        <dbReference type="EMBL" id="CEM31450.1"/>
    </source>
</evidence>
<feature type="compositionally biased region" description="Low complexity" evidence="1">
    <location>
        <begin position="51"/>
        <end position="61"/>
    </location>
</feature>
<proteinExistence type="predicted"/>
<dbReference type="AlphaFoldDB" id="A0A0G4GMU5"/>
<protein>
    <recommendedName>
        <fullName evidence="4">Transmembrane protein</fullName>
    </recommendedName>
</protein>
<feature type="compositionally biased region" description="Acidic residues" evidence="1">
    <location>
        <begin position="161"/>
        <end position="170"/>
    </location>
</feature>
<evidence type="ECO:0000256" key="1">
    <source>
        <dbReference type="SAM" id="MobiDB-lite"/>
    </source>
</evidence>
<organism evidence="3">
    <name type="scientific">Chromera velia CCMP2878</name>
    <dbReference type="NCBI Taxonomy" id="1169474"/>
    <lineage>
        <taxon>Eukaryota</taxon>
        <taxon>Sar</taxon>
        <taxon>Alveolata</taxon>
        <taxon>Colpodellida</taxon>
        <taxon>Chromeraceae</taxon>
        <taxon>Chromera</taxon>
    </lineage>
</organism>